<protein>
    <submittedName>
        <fullName evidence="2">PIR Superfamily Protein</fullName>
    </submittedName>
</protein>
<evidence type="ECO:0000313" key="3">
    <source>
        <dbReference type="Proteomes" id="UP000078550"/>
    </source>
</evidence>
<keyword evidence="4" id="KW-1185">Reference proteome</keyword>
<evidence type="ECO:0000313" key="1">
    <source>
        <dbReference type="EMBL" id="SBT33381.1"/>
    </source>
</evidence>
<evidence type="ECO:0000313" key="4">
    <source>
        <dbReference type="Proteomes" id="UP000078555"/>
    </source>
</evidence>
<dbReference type="AlphaFoldDB" id="A0A1A9AQZ6"/>
<dbReference type="Proteomes" id="UP000078555">
    <property type="component" value="Unassembled WGS sequence"/>
</dbReference>
<evidence type="ECO:0000313" key="2">
    <source>
        <dbReference type="EMBL" id="SBT59117.1"/>
    </source>
</evidence>
<sequence>MFKGPCEKVNTNYLQKYDKTNVINSCIKVLSYLYNLILRDFLTYEEVGCKYVYYWLYYDVMENNKFNSFTLRFNTELIEKYAQMNIFMCKIYVKGVTEDFFKNIKQHYDLYDMFHKFKDYNSKPTEEHCNYGEHCSKSYKNLMDNYCKNEMNVFCEFIAFKPRLFRIKRMRNIQHKEFNKLSCLSNYETTYSDNGRHRFLYHSIKIS</sequence>
<organism evidence="2 3">
    <name type="scientific">Plasmodium ovale wallikeri</name>
    <dbReference type="NCBI Taxonomy" id="864142"/>
    <lineage>
        <taxon>Eukaryota</taxon>
        <taxon>Sar</taxon>
        <taxon>Alveolata</taxon>
        <taxon>Apicomplexa</taxon>
        <taxon>Aconoidasida</taxon>
        <taxon>Haemosporida</taxon>
        <taxon>Plasmodiidae</taxon>
        <taxon>Plasmodium</taxon>
        <taxon>Plasmodium (Plasmodium)</taxon>
    </lineage>
</organism>
<reference evidence="3 4" key="1">
    <citation type="submission" date="2016-05" db="EMBL/GenBank/DDBJ databases">
        <authorList>
            <person name="Naeem Raeece"/>
        </authorList>
    </citation>
    <scope>NUCLEOTIDE SEQUENCE [LARGE SCALE GENOMIC DNA]</scope>
</reference>
<dbReference type="EMBL" id="FLRD01000056">
    <property type="protein sequence ID" value="SBT33381.1"/>
    <property type="molecule type" value="Genomic_DNA"/>
</dbReference>
<gene>
    <name evidence="1" type="ORF">POVWA1_016830</name>
    <name evidence="2" type="ORF">POVWA2_091860</name>
</gene>
<dbReference type="Proteomes" id="UP000078550">
    <property type="component" value="Unassembled WGS sequence"/>
</dbReference>
<name>A0A1A9AQZ6_PLAOA</name>
<reference evidence="2" key="2">
    <citation type="submission" date="2016-05" db="EMBL/GenBank/DDBJ databases">
        <authorList>
            <person name="Lavstsen T."/>
            <person name="Jespersen J.S."/>
        </authorList>
    </citation>
    <scope>NUCLEOTIDE SEQUENCE [LARGE SCALE GENOMIC DNA]</scope>
</reference>
<dbReference type="EMBL" id="FLRE01002870">
    <property type="protein sequence ID" value="SBT59117.1"/>
    <property type="molecule type" value="Genomic_DNA"/>
</dbReference>
<accession>A0A1A9AQZ6</accession>
<proteinExistence type="predicted"/>